<dbReference type="PROSITE" id="PS50042">
    <property type="entry name" value="CNMP_BINDING_3"/>
    <property type="match status" value="1"/>
</dbReference>
<evidence type="ECO:0000259" key="1">
    <source>
        <dbReference type="PROSITE" id="PS50042"/>
    </source>
</evidence>
<dbReference type="SUPFAM" id="SSF51206">
    <property type="entry name" value="cAMP-binding domain-like"/>
    <property type="match status" value="1"/>
</dbReference>
<evidence type="ECO:0000313" key="3">
    <source>
        <dbReference type="Proteomes" id="UP000217257"/>
    </source>
</evidence>
<dbReference type="InterPro" id="IPR014710">
    <property type="entry name" value="RmlC-like_jellyroll"/>
</dbReference>
<proteinExistence type="predicted"/>
<name>A0A250IVC9_9BACT</name>
<dbReference type="SMART" id="SM00100">
    <property type="entry name" value="cNMP"/>
    <property type="match status" value="1"/>
</dbReference>
<dbReference type="InterPro" id="IPR018490">
    <property type="entry name" value="cNMP-bd_dom_sf"/>
</dbReference>
<dbReference type="CDD" id="cd00038">
    <property type="entry name" value="CAP_ED"/>
    <property type="match status" value="1"/>
</dbReference>
<dbReference type="Gene3D" id="2.60.120.10">
    <property type="entry name" value="Jelly Rolls"/>
    <property type="match status" value="1"/>
</dbReference>
<gene>
    <name evidence="2" type="ORF">CYFUS_000604</name>
</gene>
<feature type="domain" description="Cyclic nucleotide-binding" evidence="1">
    <location>
        <begin position="19"/>
        <end position="119"/>
    </location>
</feature>
<sequence>MSEDDPMALALAPLEEHPFLRGLSPAQVKAIACEVREESFPAGALLLREGDEARTLFLLRTGRVSLELNIPGQGPRQLESLKGGDILGLSWLFPPYRWHLDARAVEPVEVFALDAACLRGPSPEHPVLEPALAMRLVRQLYERLERVRMQRLDLYKGGA</sequence>
<reference evidence="2 3" key="1">
    <citation type="submission" date="2017-06" db="EMBL/GenBank/DDBJ databases">
        <title>Sequencing and comparative analysis of myxobacterial genomes.</title>
        <authorList>
            <person name="Rupp O."/>
            <person name="Goesmann A."/>
            <person name="Sogaard-Andersen L."/>
        </authorList>
    </citation>
    <scope>NUCLEOTIDE SEQUENCE [LARGE SCALE GENOMIC DNA]</scope>
    <source>
        <strain evidence="2 3">DSM 52655</strain>
    </source>
</reference>
<dbReference type="KEGG" id="cfus:CYFUS_000604"/>
<dbReference type="Pfam" id="PF00027">
    <property type="entry name" value="cNMP_binding"/>
    <property type="match status" value="1"/>
</dbReference>
<dbReference type="Proteomes" id="UP000217257">
    <property type="component" value="Chromosome"/>
</dbReference>
<evidence type="ECO:0000313" key="2">
    <source>
        <dbReference type="EMBL" id="ATB35192.1"/>
    </source>
</evidence>
<dbReference type="InterPro" id="IPR000595">
    <property type="entry name" value="cNMP-bd_dom"/>
</dbReference>
<organism evidence="2 3">
    <name type="scientific">Cystobacter fuscus</name>
    <dbReference type="NCBI Taxonomy" id="43"/>
    <lineage>
        <taxon>Bacteria</taxon>
        <taxon>Pseudomonadati</taxon>
        <taxon>Myxococcota</taxon>
        <taxon>Myxococcia</taxon>
        <taxon>Myxococcales</taxon>
        <taxon>Cystobacterineae</taxon>
        <taxon>Archangiaceae</taxon>
        <taxon>Cystobacter</taxon>
    </lineage>
</organism>
<protein>
    <recommendedName>
        <fullName evidence="1">Cyclic nucleotide-binding domain-containing protein</fullName>
    </recommendedName>
</protein>
<dbReference type="AlphaFoldDB" id="A0A250IVC9"/>
<dbReference type="EMBL" id="CP022098">
    <property type="protein sequence ID" value="ATB35192.1"/>
    <property type="molecule type" value="Genomic_DNA"/>
</dbReference>
<accession>A0A250IVC9</accession>